<dbReference type="SMART" id="SM00564">
    <property type="entry name" value="PQQ"/>
    <property type="match status" value="5"/>
</dbReference>
<dbReference type="InterPro" id="IPR018391">
    <property type="entry name" value="PQQ_b-propeller_rpt"/>
</dbReference>
<dbReference type="InterPro" id="IPR015943">
    <property type="entry name" value="WD40/YVTN_repeat-like_dom_sf"/>
</dbReference>
<feature type="domain" description="Calcineurin-like phosphoesterase" evidence="2">
    <location>
        <begin position="23"/>
        <end position="200"/>
    </location>
</feature>
<dbReference type="InterPro" id="IPR011047">
    <property type="entry name" value="Quinoprotein_ADH-like_sf"/>
</dbReference>
<dbReference type="EMBL" id="CP042433">
    <property type="protein sequence ID" value="QEC55821.1"/>
    <property type="molecule type" value="Genomic_DNA"/>
</dbReference>
<protein>
    <submittedName>
        <fullName evidence="4">PQQ-binding-like beta-propeller repeat protein</fullName>
    </submittedName>
</protein>
<feature type="signal peptide" evidence="1">
    <location>
        <begin position="1"/>
        <end position="18"/>
    </location>
</feature>
<dbReference type="Gene3D" id="3.60.21.10">
    <property type="match status" value="1"/>
</dbReference>
<organism evidence="4 5">
    <name type="scientific">Flavisolibacter ginsenosidimutans</name>
    <dbReference type="NCBI Taxonomy" id="661481"/>
    <lineage>
        <taxon>Bacteria</taxon>
        <taxon>Pseudomonadati</taxon>
        <taxon>Bacteroidota</taxon>
        <taxon>Chitinophagia</taxon>
        <taxon>Chitinophagales</taxon>
        <taxon>Chitinophagaceae</taxon>
        <taxon>Flavisolibacter</taxon>
    </lineage>
</organism>
<sequence length="621" mass="68505">MKRFILLFALLLALKSFGQTNPFRFAFISDTHIGSPNGGAEEDLHRTVADINTMKDVAFVVVTGDITELGKNTELALAKRILDSLLIPYYIIPGNHDAGWSESGGLSFNRTFGADKFHFVFNGIHFIGCASGPYVRMSDGHVPRSAVNWLDSTLKNIDSKEPVIFLNHYPLDNQLDNWYEIIDRLKTKNTVLALCGHGHNNRTVKAEDIPSVMGRSNLRAKEAEGGYNLVDVRSDSITFTERKPLSKTEKKWTAVAVAFHQYDKTKVFSRPDFSINKHYSNVKAKWTYQSGANVISTPAVVNDLVVFGNQNGLIEALDLNTGKPRWKLQTHGPIFSSPAVSSIGNSAQTKIVLGTAAGEIICVKSDGKPVWARNTTAAVLGSPLIENGVVYIGGSDSTFKAINLISGKELWAFKGLTGPVVSKPVVQNNEIIFGAWDRYLYALDKTNGSLLWKWSNGSPIINYSPAACIPVIKDEIVYVVAPDRFLSAIDLATGKTLWRTNEATVRESIGLSEDGKFVYGKTMQDTVVAFYTNKERPQVAWKMNVAFGYEHVPSMLVEKEGKLFFGTRNGVVYCINPLTQKINWAYKIDNAMVNTVNVINGKKLIASTMDGKVCLLETNGE</sequence>
<dbReference type="InterPro" id="IPR029052">
    <property type="entry name" value="Metallo-depent_PP-like"/>
</dbReference>
<evidence type="ECO:0000313" key="4">
    <source>
        <dbReference type="EMBL" id="QEC55821.1"/>
    </source>
</evidence>
<evidence type="ECO:0000259" key="2">
    <source>
        <dbReference type="Pfam" id="PF00149"/>
    </source>
</evidence>
<evidence type="ECO:0000259" key="3">
    <source>
        <dbReference type="Pfam" id="PF13360"/>
    </source>
</evidence>
<dbReference type="SUPFAM" id="SSF50998">
    <property type="entry name" value="Quinoprotein alcohol dehydrogenase-like"/>
    <property type="match status" value="2"/>
</dbReference>
<dbReference type="InterPro" id="IPR002372">
    <property type="entry name" value="PQQ_rpt_dom"/>
</dbReference>
<dbReference type="Pfam" id="PF13360">
    <property type="entry name" value="PQQ_2"/>
    <property type="match status" value="1"/>
</dbReference>
<gene>
    <name evidence="4" type="ORF">FSB75_07915</name>
</gene>
<dbReference type="KEGG" id="fgg:FSB75_07915"/>
<dbReference type="RefSeq" id="WP_146785237.1">
    <property type="nucleotide sequence ID" value="NZ_BAABIO010000001.1"/>
</dbReference>
<dbReference type="GO" id="GO:0016787">
    <property type="term" value="F:hydrolase activity"/>
    <property type="evidence" value="ECO:0007669"/>
    <property type="project" value="InterPro"/>
</dbReference>
<evidence type="ECO:0000313" key="5">
    <source>
        <dbReference type="Proteomes" id="UP000321204"/>
    </source>
</evidence>
<dbReference type="PANTHER" id="PTHR34512">
    <property type="entry name" value="CELL SURFACE PROTEIN"/>
    <property type="match status" value="1"/>
</dbReference>
<feature type="domain" description="Pyrrolo-quinoline quinone repeat" evidence="3">
    <location>
        <begin position="311"/>
        <end position="530"/>
    </location>
</feature>
<feature type="chain" id="PRO_5022733051" evidence="1">
    <location>
        <begin position="19"/>
        <end position="621"/>
    </location>
</feature>
<dbReference type="Gene3D" id="2.130.10.10">
    <property type="entry name" value="YVTN repeat-like/Quinoprotein amine dehydrogenase"/>
    <property type="match status" value="1"/>
</dbReference>
<dbReference type="PANTHER" id="PTHR34512:SF30">
    <property type="entry name" value="OUTER MEMBRANE PROTEIN ASSEMBLY FACTOR BAMB"/>
    <property type="match status" value="1"/>
</dbReference>
<evidence type="ECO:0000256" key="1">
    <source>
        <dbReference type="SAM" id="SignalP"/>
    </source>
</evidence>
<name>A0A5B8UGN3_9BACT</name>
<dbReference type="OrthoDB" id="9816081at2"/>
<dbReference type="AlphaFoldDB" id="A0A5B8UGN3"/>
<accession>A0A5B8UGN3</accession>
<dbReference type="Pfam" id="PF00149">
    <property type="entry name" value="Metallophos"/>
    <property type="match status" value="1"/>
</dbReference>
<dbReference type="Proteomes" id="UP000321204">
    <property type="component" value="Chromosome"/>
</dbReference>
<dbReference type="InterPro" id="IPR004843">
    <property type="entry name" value="Calcineurin-like_PHP"/>
</dbReference>
<dbReference type="SUPFAM" id="SSF56300">
    <property type="entry name" value="Metallo-dependent phosphatases"/>
    <property type="match status" value="1"/>
</dbReference>
<reference evidence="4 5" key="1">
    <citation type="journal article" date="2015" name="Int. J. Syst. Evol. Microbiol.">
        <title>Flavisolibacter ginsenosidimutans sp. nov., with ginsenoside-converting activity isolated from soil used for cultivating ginseng.</title>
        <authorList>
            <person name="Zhao Y."/>
            <person name="Liu Q."/>
            <person name="Kang M.S."/>
            <person name="Jin F."/>
            <person name="Yu H."/>
            <person name="Im W.T."/>
        </authorList>
    </citation>
    <scope>NUCLEOTIDE SEQUENCE [LARGE SCALE GENOMIC DNA]</scope>
    <source>
        <strain evidence="4 5">Gsoil 636</strain>
    </source>
</reference>
<proteinExistence type="predicted"/>
<keyword evidence="5" id="KW-1185">Reference proteome</keyword>
<keyword evidence="1" id="KW-0732">Signal</keyword>